<reference evidence="6 7" key="1">
    <citation type="submission" date="2019-08" db="EMBL/GenBank/DDBJ databases">
        <title>Archangium and Cystobacter genomes.</title>
        <authorList>
            <person name="Chen I.-C.K."/>
            <person name="Wielgoss S."/>
        </authorList>
    </citation>
    <scope>NUCLEOTIDE SEQUENCE [LARGE SCALE GENOMIC DNA]</scope>
    <source>
        <strain evidence="6 7">Cbm 6</strain>
    </source>
</reference>
<dbReference type="PROSITE" id="PS00211">
    <property type="entry name" value="ABC_TRANSPORTER_1"/>
    <property type="match status" value="1"/>
</dbReference>
<dbReference type="RefSeq" id="WP_395812375.1">
    <property type="nucleotide sequence ID" value="NZ_CP043494.1"/>
</dbReference>
<accession>A0ABY9X9I5</accession>
<dbReference type="SUPFAM" id="SSF52540">
    <property type="entry name" value="P-loop containing nucleoside triphosphate hydrolases"/>
    <property type="match status" value="2"/>
</dbReference>
<feature type="domain" description="ABC transporter" evidence="5">
    <location>
        <begin position="270"/>
        <end position="512"/>
    </location>
</feature>
<evidence type="ECO:0000259" key="5">
    <source>
        <dbReference type="PROSITE" id="PS50893"/>
    </source>
</evidence>
<dbReference type="PANTHER" id="PTHR43790">
    <property type="entry name" value="CARBOHYDRATE TRANSPORT ATP-BINDING PROTEIN MG119-RELATED"/>
    <property type="match status" value="1"/>
</dbReference>
<dbReference type="InterPro" id="IPR027417">
    <property type="entry name" value="P-loop_NTPase"/>
</dbReference>
<keyword evidence="1" id="KW-0813">Transport</keyword>
<dbReference type="PROSITE" id="PS50893">
    <property type="entry name" value="ABC_TRANSPORTER_2"/>
    <property type="match status" value="2"/>
</dbReference>
<keyword evidence="3" id="KW-0547">Nucleotide-binding</keyword>
<evidence type="ECO:0000256" key="1">
    <source>
        <dbReference type="ARBA" id="ARBA00022448"/>
    </source>
</evidence>
<dbReference type="CDD" id="cd03216">
    <property type="entry name" value="ABC_Carb_Monos_I"/>
    <property type="match status" value="1"/>
</dbReference>
<keyword evidence="2" id="KW-0677">Repeat</keyword>
<keyword evidence="4 6" id="KW-0067">ATP-binding</keyword>
<dbReference type="Pfam" id="PF00005">
    <property type="entry name" value="ABC_tran"/>
    <property type="match status" value="2"/>
</dbReference>
<dbReference type="SMART" id="SM00382">
    <property type="entry name" value="AAA"/>
    <property type="match status" value="2"/>
</dbReference>
<dbReference type="InterPro" id="IPR003593">
    <property type="entry name" value="AAA+_ATPase"/>
</dbReference>
<name>A0ABY9X9I5_9BACT</name>
<dbReference type="GO" id="GO:0005524">
    <property type="term" value="F:ATP binding"/>
    <property type="evidence" value="ECO:0007669"/>
    <property type="project" value="UniProtKB-KW"/>
</dbReference>
<proteinExistence type="predicted"/>
<dbReference type="CDD" id="cd03215">
    <property type="entry name" value="ABC_Carb_Monos_II"/>
    <property type="match status" value="1"/>
</dbReference>
<sequence length="512" mass="55303">MNKLVGTQHAPEGELIPLVRVEELTKLFPGVQALGGVTLSLMAGEVHGLVGENGAGKSTLMKILSGVYQPTSGRVLIQGREVALRGPSEAQRHGIAMIHQELNLVEELSVADNIFLGREHVRRGLIDRKATNARAVELLKALDCPLEPERKVRTLSLAQKQMVEIAKALSTDARVLIMDEPTAVLTQRETRALLALIQRLKQQGVAIVYISHLLPEVLQVCDRITVLRDGRAVASVDGPRIKTLGERELASMMVGRPMSEHFPPRQPHGSQVRLAVRGLSVPGLVHDVSFEVRQGEILGFAGLIGAGRTELAEAIMGLRPRRGELLIDGVPLSIRDVREAATAGLAYVSEDRKGTGLVLGMGVAENTTLVSLRKYCRTPLSLIDLPAEDQATRGHIEKLRIKVASSRRAVETLSGGNQQKVALAKWLEMAPKVLIVDEPTRGVDIGAKEEIYRLLQALAAQGMACIMISSEMNELLGMCHRIAVLHKGRLVATQDGATATEEALMHAAAGVA</sequence>
<organism evidence="6 7">
    <name type="scientific">Archangium minus</name>
    <dbReference type="NCBI Taxonomy" id="83450"/>
    <lineage>
        <taxon>Bacteria</taxon>
        <taxon>Pseudomonadati</taxon>
        <taxon>Myxococcota</taxon>
        <taxon>Myxococcia</taxon>
        <taxon>Myxococcales</taxon>
        <taxon>Cystobacterineae</taxon>
        <taxon>Archangiaceae</taxon>
        <taxon>Archangium</taxon>
    </lineage>
</organism>
<evidence type="ECO:0000256" key="2">
    <source>
        <dbReference type="ARBA" id="ARBA00022737"/>
    </source>
</evidence>
<keyword evidence="7" id="KW-1185">Reference proteome</keyword>
<dbReference type="InterPro" id="IPR017871">
    <property type="entry name" value="ABC_transporter-like_CS"/>
</dbReference>
<feature type="domain" description="ABC transporter" evidence="5">
    <location>
        <begin position="19"/>
        <end position="254"/>
    </location>
</feature>
<dbReference type="InterPro" id="IPR003439">
    <property type="entry name" value="ABC_transporter-like_ATP-bd"/>
</dbReference>
<dbReference type="PANTHER" id="PTHR43790:SF9">
    <property type="entry name" value="GALACTOFURANOSE TRANSPORTER ATP-BINDING PROTEIN YTFR"/>
    <property type="match status" value="1"/>
</dbReference>
<evidence type="ECO:0000256" key="4">
    <source>
        <dbReference type="ARBA" id="ARBA00022840"/>
    </source>
</evidence>
<dbReference type="Proteomes" id="UP001611383">
    <property type="component" value="Chromosome"/>
</dbReference>
<gene>
    <name evidence="6" type="ORF">F0U60_54105</name>
</gene>
<evidence type="ECO:0000313" key="7">
    <source>
        <dbReference type="Proteomes" id="UP001611383"/>
    </source>
</evidence>
<evidence type="ECO:0000313" key="6">
    <source>
        <dbReference type="EMBL" id="WNG52059.1"/>
    </source>
</evidence>
<dbReference type="Gene3D" id="3.40.50.300">
    <property type="entry name" value="P-loop containing nucleotide triphosphate hydrolases"/>
    <property type="match status" value="2"/>
</dbReference>
<dbReference type="EMBL" id="CP043494">
    <property type="protein sequence ID" value="WNG52059.1"/>
    <property type="molecule type" value="Genomic_DNA"/>
</dbReference>
<protein>
    <submittedName>
        <fullName evidence="6">Sugar ABC transporter ATP-binding protein</fullName>
    </submittedName>
</protein>
<dbReference type="InterPro" id="IPR050107">
    <property type="entry name" value="ABC_carbohydrate_import_ATPase"/>
</dbReference>
<evidence type="ECO:0000256" key="3">
    <source>
        <dbReference type="ARBA" id="ARBA00022741"/>
    </source>
</evidence>